<evidence type="ECO:0000313" key="2">
    <source>
        <dbReference type="Proteomes" id="UP001358614"/>
    </source>
</evidence>
<evidence type="ECO:0000313" key="1">
    <source>
        <dbReference type="EMBL" id="WWD08184.1"/>
    </source>
</evidence>
<proteinExistence type="predicted"/>
<dbReference type="EMBL" id="CP144089">
    <property type="protein sequence ID" value="WWD08184.1"/>
    <property type="molecule type" value="Genomic_DNA"/>
</dbReference>
<dbReference type="KEGG" id="ker:91105096"/>
<dbReference type="Proteomes" id="UP001358614">
    <property type="component" value="Chromosome 1"/>
</dbReference>
<reference evidence="1 2" key="1">
    <citation type="submission" date="2024-01" db="EMBL/GenBank/DDBJ databases">
        <title>Comparative genomics of Cryptococcus and Kwoniella reveals pathogenesis evolution and contrasting modes of karyotype evolution via chromosome fusion or intercentromeric recombination.</title>
        <authorList>
            <person name="Coelho M.A."/>
            <person name="David-Palma M."/>
            <person name="Shea T."/>
            <person name="Bowers K."/>
            <person name="McGinley-Smith S."/>
            <person name="Mohammad A.W."/>
            <person name="Gnirke A."/>
            <person name="Yurkov A.M."/>
            <person name="Nowrousian M."/>
            <person name="Sun S."/>
            <person name="Cuomo C.A."/>
            <person name="Heitman J."/>
        </authorList>
    </citation>
    <scope>NUCLEOTIDE SEQUENCE [LARGE SCALE GENOMIC DNA]</scope>
    <source>
        <strain evidence="1 2">PYCC6329</strain>
    </source>
</reference>
<dbReference type="RefSeq" id="XP_066086151.1">
    <property type="nucleotide sequence ID" value="XM_066230054.1"/>
</dbReference>
<gene>
    <name evidence="1" type="ORF">V865_006295</name>
</gene>
<dbReference type="GeneID" id="91105096"/>
<accession>A0AAX4KQE8</accession>
<organism evidence="1 2">
    <name type="scientific">Kwoniella europaea PYCC6329</name>
    <dbReference type="NCBI Taxonomy" id="1423913"/>
    <lineage>
        <taxon>Eukaryota</taxon>
        <taxon>Fungi</taxon>
        <taxon>Dikarya</taxon>
        <taxon>Basidiomycota</taxon>
        <taxon>Agaricomycotina</taxon>
        <taxon>Tremellomycetes</taxon>
        <taxon>Tremellales</taxon>
        <taxon>Cryptococcaceae</taxon>
        <taxon>Kwoniella</taxon>
    </lineage>
</organism>
<sequence length="139" mass="16728">MITSDISQFKEAFFQLMNRESEDIVRDARLNRITVIDPSEMPFLDDLKQEMTESLDEACQERNQASNNILFHKTYFTDEFDDFHLAARPTTDRYGSLIDCSRWEYAEPYEDNTNTTIKRRYNPNYMLRANQRYRDSLRR</sequence>
<name>A0AAX4KQE8_9TREE</name>
<keyword evidence="2" id="KW-1185">Reference proteome</keyword>
<dbReference type="AlphaFoldDB" id="A0AAX4KQE8"/>
<protein>
    <submittedName>
        <fullName evidence="1">Uncharacterized protein</fullName>
    </submittedName>
</protein>